<dbReference type="Proteomes" id="UP000694843">
    <property type="component" value="Unplaced"/>
</dbReference>
<evidence type="ECO:0000313" key="2">
    <source>
        <dbReference type="Proteomes" id="UP000694843"/>
    </source>
</evidence>
<reference evidence="3" key="1">
    <citation type="submission" date="2025-08" db="UniProtKB">
        <authorList>
            <consortium name="RefSeq"/>
        </authorList>
    </citation>
    <scope>IDENTIFICATION</scope>
    <source>
        <tissue evidence="3">Whole organism</tissue>
    </source>
</reference>
<organism evidence="2 3">
    <name type="scientific">Hyalella azteca</name>
    <name type="common">Amphipod</name>
    <dbReference type="NCBI Taxonomy" id="294128"/>
    <lineage>
        <taxon>Eukaryota</taxon>
        <taxon>Metazoa</taxon>
        <taxon>Ecdysozoa</taxon>
        <taxon>Arthropoda</taxon>
        <taxon>Crustacea</taxon>
        <taxon>Multicrustacea</taxon>
        <taxon>Malacostraca</taxon>
        <taxon>Eumalacostraca</taxon>
        <taxon>Peracarida</taxon>
        <taxon>Amphipoda</taxon>
        <taxon>Senticaudata</taxon>
        <taxon>Talitrida</taxon>
        <taxon>Talitroidea</taxon>
        <taxon>Hyalellidae</taxon>
        <taxon>Hyalella</taxon>
    </lineage>
</organism>
<evidence type="ECO:0000256" key="1">
    <source>
        <dbReference type="SAM" id="MobiDB-lite"/>
    </source>
</evidence>
<feature type="region of interest" description="Disordered" evidence="1">
    <location>
        <begin position="260"/>
        <end position="285"/>
    </location>
</feature>
<dbReference type="OrthoDB" id="6148502at2759"/>
<gene>
    <name evidence="3" type="primary">LOC108667820</name>
</gene>
<dbReference type="SUPFAM" id="SSF53649">
    <property type="entry name" value="Alkaline phosphatase-like"/>
    <property type="match status" value="1"/>
</dbReference>
<sequence>MQHEDGKLMGSTLRGSSSLAAANIADDDIDAIPQDVGEMSKQSSGVGNFPIGLNETLNGSSTALEEVHQSNSSVSDEEFTQRNSSDLDDEAIRPNVETFTEEVIKTNNEALENDIILPNVEALDDEVILPNIETLHEGSIQNNSSAVDVFPLPNLMELLEDDETDEEEIREEKIRGEEETTQEFMINCDALSRKDCRNRNKEINAYRSYKKVKDFFKDGLELRLYDLHSDPNEKEDLSALHPGMVRSLLRRLLQELPRAQASDNPPMDMAGDPRRFGSVWSPGWC</sequence>
<name>A0A8B7N9W7_HYAAZ</name>
<dbReference type="GeneID" id="108667820"/>
<dbReference type="InterPro" id="IPR017850">
    <property type="entry name" value="Alkaline_phosphatase_core_sf"/>
</dbReference>
<dbReference type="Gene3D" id="3.30.1120.10">
    <property type="match status" value="1"/>
</dbReference>
<dbReference type="RefSeq" id="XP_018010379.1">
    <property type="nucleotide sequence ID" value="XM_018154890.2"/>
</dbReference>
<accession>A0A8B7N9W7</accession>
<keyword evidence="2" id="KW-1185">Reference proteome</keyword>
<proteinExistence type="predicted"/>
<dbReference type="AlphaFoldDB" id="A0A8B7N9W7"/>
<protein>
    <submittedName>
        <fullName evidence="3">Uncharacterized protein LOC108667820</fullName>
    </submittedName>
</protein>
<dbReference type="KEGG" id="hazt:108667820"/>
<evidence type="ECO:0000313" key="3">
    <source>
        <dbReference type="RefSeq" id="XP_018010379.1"/>
    </source>
</evidence>